<evidence type="ECO:0000313" key="1">
    <source>
        <dbReference type="EMBL" id="QCD64350.1"/>
    </source>
</evidence>
<dbReference type="AlphaFoldDB" id="A0A4D6K952"/>
<gene>
    <name evidence="1" type="ORF">E5139_01380</name>
</gene>
<dbReference type="Gene3D" id="2.60.40.2130">
    <property type="entry name" value="F-spondin domain"/>
    <property type="match status" value="1"/>
</dbReference>
<dbReference type="InterPro" id="IPR009465">
    <property type="entry name" value="Spondin_N"/>
</dbReference>
<reference evidence="1 2" key="1">
    <citation type="submission" date="2019-04" db="EMBL/GenBank/DDBJ databases">
        <title>Complete genome sequence of Arthrobacter sp. ZXY-2 associated with effective atrazine degradation and salt adaptation.</title>
        <authorList>
            <person name="Zhao X."/>
        </authorList>
    </citation>
    <scope>NUCLEOTIDE SEQUENCE [LARGE SCALE GENOMIC DNA]</scope>
    <source>
        <strain evidence="2">ZP60</strain>
    </source>
</reference>
<dbReference type="InterPro" id="IPR038678">
    <property type="entry name" value="Spondin_N_sf"/>
</dbReference>
<organism evidence="1 2">
    <name type="scientific">Halomicrobium mukohataei</name>
    <dbReference type="NCBI Taxonomy" id="57705"/>
    <lineage>
        <taxon>Archaea</taxon>
        <taxon>Methanobacteriati</taxon>
        <taxon>Methanobacteriota</taxon>
        <taxon>Stenosarchaea group</taxon>
        <taxon>Halobacteria</taxon>
        <taxon>Halobacteriales</taxon>
        <taxon>Haloarculaceae</taxon>
        <taxon>Halomicrobium</taxon>
    </lineage>
</organism>
<reference evidence="1 2" key="2">
    <citation type="submission" date="2019-04" db="EMBL/GenBank/DDBJ databases">
        <authorList>
            <person name="Yang S."/>
            <person name="Wei W."/>
        </authorList>
    </citation>
    <scope>NUCLEOTIDE SEQUENCE [LARGE SCALE GENOMIC DNA]</scope>
    <source>
        <strain evidence="2">ZP60</strain>
    </source>
</reference>
<dbReference type="InterPro" id="IPR006311">
    <property type="entry name" value="TAT_signal"/>
</dbReference>
<dbReference type="RefSeq" id="WP_015763766.1">
    <property type="nucleotide sequence ID" value="NZ_CP039375.1"/>
</dbReference>
<protein>
    <submittedName>
        <fullName evidence="1">Uncharacterized protein</fullName>
    </submittedName>
</protein>
<dbReference type="Proteomes" id="UP000297053">
    <property type="component" value="Chromosome"/>
</dbReference>
<dbReference type="NCBIfam" id="NF038123">
    <property type="entry name" value="NF038123_dom"/>
    <property type="match status" value="1"/>
</dbReference>
<name>A0A4D6K952_9EURY</name>
<dbReference type="PROSITE" id="PS51318">
    <property type="entry name" value="TAT"/>
    <property type="match status" value="1"/>
</dbReference>
<dbReference type="GeneID" id="42177547"/>
<proteinExistence type="predicted"/>
<evidence type="ECO:0000313" key="2">
    <source>
        <dbReference type="Proteomes" id="UP000297053"/>
    </source>
</evidence>
<sequence>MTDDNTATTEESHGRRVSRRGFVAGAGAVLLGGTGTVAATVQSTQELRYNVRVTNVSDGQTLQTTAEGDAAEQPVPLSPVVYAVHEADEPIFTAGESARGNGLEGVAEDGSPKSLVASLGERETVHDAGVQAVPAGSDEPGPLLPNHSYDFETERLATDDLYLSMVTMFVPSNDLFYALGGATGIPLSSDEQSVQGDVTDRVDLWDAGTEINEEPGVGENQVQRQRGAGVGLVERGTVAPVETINGYDYPDTSDVLRVLVQPR</sequence>
<dbReference type="EMBL" id="CP039375">
    <property type="protein sequence ID" value="QCD64350.1"/>
    <property type="molecule type" value="Genomic_DNA"/>
</dbReference>
<accession>A0A4D6K952</accession>
<dbReference type="KEGG" id="halz:E5139_01380"/>